<evidence type="ECO:0000313" key="4">
    <source>
        <dbReference type="EMBL" id="QRG09759.1"/>
    </source>
</evidence>
<feature type="domain" description="Phospholipase/carboxylesterase/thioesterase" evidence="3">
    <location>
        <begin position="82"/>
        <end position="214"/>
    </location>
</feature>
<keyword evidence="5" id="KW-1185">Reference proteome</keyword>
<dbReference type="KEGG" id="xdi:EZH22_20415"/>
<dbReference type="InterPro" id="IPR050565">
    <property type="entry name" value="LYPA1-2/EST-like"/>
</dbReference>
<protein>
    <submittedName>
        <fullName evidence="4">Alpha/beta hydrolase</fullName>
    </submittedName>
</protein>
<dbReference type="AlphaFoldDB" id="A0A974SLW2"/>
<dbReference type="InterPro" id="IPR029058">
    <property type="entry name" value="AB_hydrolase_fold"/>
</dbReference>
<reference evidence="4 5" key="1">
    <citation type="submission" date="2020-10" db="EMBL/GenBank/DDBJ databases">
        <title>Degradation of 1,4-Dioxane by Xanthobacter sp. YN2, via a Novel Group-2 Soluble Di-Iron Monooxygenase.</title>
        <authorList>
            <person name="Ma F."/>
            <person name="Wang Y."/>
            <person name="Yang J."/>
            <person name="Guo H."/>
            <person name="Su D."/>
            <person name="Yu L."/>
        </authorList>
    </citation>
    <scope>NUCLEOTIDE SEQUENCE [LARGE SCALE GENOMIC DNA]</scope>
    <source>
        <strain evidence="4 5">YN2</strain>
    </source>
</reference>
<sequence length="219" mass="22750">MSRIAAPIDTGAPALAFTHRFVPASATGLPPLLLLHGTGGDENDLLPLGRMLAPGAALLSPRGRVSEAGMPRFFRRLAEGVFDEQDVVRRAHELADFVAEARAAYGLPAPVAVGFSNGANIAAAVLMLRPEILAGAVLLRSMVPLASPPETVLPGTPVLMLSGAMDPIVPRENAARLADQLAARGARVEHRVLPAGHGLTPADMSAARQWLDLHGPAAA</sequence>
<dbReference type="PANTHER" id="PTHR10655:SF17">
    <property type="entry name" value="LYSOPHOSPHOLIPASE-LIKE PROTEIN 1"/>
    <property type="match status" value="1"/>
</dbReference>
<name>A0A974SLW2_9HYPH</name>
<proteinExistence type="inferred from homology"/>
<dbReference type="Proteomes" id="UP000596427">
    <property type="component" value="Chromosome"/>
</dbReference>
<dbReference type="Gene3D" id="3.40.50.1820">
    <property type="entry name" value="alpha/beta hydrolase"/>
    <property type="match status" value="1"/>
</dbReference>
<evidence type="ECO:0000256" key="2">
    <source>
        <dbReference type="ARBA" id="ARBA00022801"/>
    </source>
</evidence>
<accession>A0A974SLW2</accession>
<dbReference type="Pfam" id="PF02230">
    <property type="entry name" value="Abhydrolase_2"/>
    <property type="match status" value="1"/>
</dbReference>
<dbReference type="EMBL" id="CP063362">
    <property type="protein sequence ID" value="QRG09759.1"/>
    <property type="molecule type" value="Genomic_DNA"/>
</dbReference>
<keyword evidence="2 4" id="KW-0378">Hydrolase</keyword>
<dbReference type="InterPro" id="IPR003140">
    <property type="entry name" value="PLipase/COase/thioEstase"/>
</dbReference>
<evidence type="ECO:0000256" key="1">
    <source>
        <dbReference type="ARBA" id="ARBA00006499"/>
    </source>
</evidence>
<dbReference type="SUPFAM" id="SSF53474">
    <property type="entry name" value="alpha/beta-Hydrolases"/>
    <property type="match status" value="1"/>
</dbReference>
<organism evidence="4 5">
    <name type="scientific">Xanthobacter dioxanivorans</name>
    <dbReference type="NCBI Taxonomy" id="2528964"/>
    <lineage>
        <taxon>Bacteria</taxon>
        <taxon>Pseudomonadati</taxon>
        <taxon>Pseudomonadota</taxon>
        <taxon>Alphaproteobacteria</taxon>
        <taxon>Hyphomicrobiales</taxon>
        <taxon>Xanthobacteraceae</taxon>
        <taxon>Xanthobacter</taxon>
    </lineage>
</organism>
<comment type="similarity">
    <text evidence="1">Belongs to the AB hydrolase superfamily. AB hydrolase 2 family.</text>
</comment>
<dbReference type="GO" id="GO:0016787">
    <property type="term" value="F:hydrolase activity"/>
    <property type="evidence" value="ECO:0007669"/>
    <property type="project" value="UniProtKB-KW"/>
</dbReference>
<dbReference type="PANTHER" id="PTHR10655">
    <property type="entry name" value="LYSOPHOSPHOLIPASE-RELATED"/>
    <property type="match status" value="1"/>
</dbReference>
<evidence type="ECO:0000313" key="5">
    <source>
        <dbReference type="Proteomes" id="UP000596427"/>
    </source>
</evidence>
<evidence type="ECO:0000259" key="3">
    <source>
        <dbReference type="Pfam" id="PF02230"/>
    </source>
</evidence>
<gene>
    <name evidence="4" type="ORF">EZH22_20415</name>
</gene>